<evidence type="ECO:0000313" key="2">
    <source>
        <dbReference type="Proteomes" id="UP000192721"/>
    </source>
</evidence>
<protein>
    <submittedName>
        <fullName evidence="1">Uncharacterized protein</fullName>
    </submittedName>
</protein>
<dbReference type="EMBL" id="MUKV01000009">
    <property type="protein sequence ID" value="OQS41014.1"/>
    <property type="molecule type" value="Genomic_DNA"/>
</dbReference>
<sequence length="248" mass="28199">MTCISFAAQAKEFSPVTHQALFFKPYSDVEWACSGLLPNHPYLSKCDNAAASIVVTGQLHDMAQQLRDIKARKFVCKNYKDANEYGIINNGQLQPGDRVCLTANQWKQIEPLKENRQAELKAESNSWNYEKTDTTETWSINDSAHYGMVKSWRIENVKGHGNQVILLIPLRDYQKEMAAKCMPCTFTMQKDGKTLFKGSFKYDAEFGMLGTKDKKTTKFFDSLLNAAGLYEFTLERGTAMITAKIRFK</sequence>
<name>A0A1W0D1Z3_9NEIS</name>
<gene>
    <name evidence="1" type="ORF">B0T45_09270</name>
</gene>
<reference evidence="1 2" key="1">
    <citation type="submission" date="2017-02" db="EMBL/GenBank/DDBJ databases">
        <title>Chromobacterium haemolyticum H5244.</title>
        <authorList>
            <person name="Gulvik C.A."/>
        </authorList>
    </citation>
    <scope>NUCLEOTIDE SEQUENCE [LARGE SCALE GENOMIC DNA]</scope>
    <source>
        <strain evidence="1 2">H5244</strain>
    </source>
</reference>
<evidence type="ECO:0000313" key="1">
    <source>
        <dbReference type="EMBL" id="OQS41014.1"/>
    </source>
</evidence>
<accession>A0A1W0D1Z3</accession>
<comment type="caution">
    <text evidence="1">The sequence shown here is derived from an EMBL/GenBank/DDBJ whole genome shotgun (WGS) entry which is preliminary data.</text>
</comment>
<dbReference type="AlphaFoldDB" id="A0A1W0D1Z3"/>
<proteinExistence type="predicted"/>
<organism evidence="1 2">
    <name type="scientific">Chromobacterium haemolyticum</name>
    <dbReference type="NCBI Taxonomy" id="394935"/>
    <lineage>
        <taxon>Bacteria</taxon>
        <taxon>Pseudomonadati</taxon>
        <taxon>Pseudomonadota</taxon>
        <taxon>Betaproteobacteria</taxon>
        <taxon>Neisseriales</taxon>
        <taxon>Chromobacteriaceae</taxon>
        <taxon>Chromobacterium</taxon>
    </lineage>
</organism>
<dbReference type="Proteomes" id="UP000192721">
    <property type="component" value="Unassembled WGS sequence"/>
</dbReference>